<dbReference type="EMBL" id="NMUH01002929">
    <property type="protein sequence ID" value="MQM02858.1"/>
    <property type="molecule type" value="Genomic_DNA"/>
</dbReference>
<evidence type="ECO:0000256" key="1">
    <source>
        <dbReference type="SAM" id="MobiDB-lite"/>
    </source>
</evidence>
<feature type="non-terminal residue" evidence="2">
    <location>
        <position position="1"/>
    </location>
</feature>
<feature type="compositionally biased region" description="Basic and acidic residues" evidence="1">
    <location>
        <begin position="75"/>
        <end position="96"/>
    </location>
</feature>
<organism evidence="2 3">
    <name type="scientific">Colocasia esculenta</name>
    <name type="common">Wild taro</name>
    <name type="synonym">Arum esculentum</name>
    <dbReference type="NCBI Taxonomy" id="4460"/>
    <lineage>
        <taxon>Eukaryota</taxon>
        <taxon>Viridiplantae</taxon>
        <taxon>Streptophyta</taxon>
        <taxon>Embryophyta</taxon>
        <taxon>Tracheophyta</taxon>
        <taxon>Spermatophyta</taxon>
        <taxon>Magnoliopsida</taxon>
        <taxon>Liliopsida</taxon>
        <taxon>Araceae</taxon>
        <taxon>Aroideae</taxon>
        <taxon>Colocasieae</taxon>
        <taxon>Colocasia</taxon>
    </lineage>
</organism>
<gene>
    <name evidence="2" type="ORF">Taro_035630</name>
</gene>
<dbReference type="Proteomes" id="UP000652761">
    <property type="component" value="Unassembled WGS sequence"/>
</dbReference>
<accession>A0A843W781</accession>
<evidence type="ECO:0000313" key="3">
    <source>
        <dbReference type="Proteomes" id="UP000652761"/>
    </source>
</evidence>
<comment type="caution">
    <text evidence="2">The sequence shown here is derived from an EMBL/GenBank/DDBJ whole genome shotgun (WGS) entry which is preliminary data.</text>
</comment>
<feature type="non-terminal residue" evidence="2">
    <location>
        <position position="131"/>
    </location>
</feature>
<feature type="compositionally biased region" description="Basic and acidic residues" evidence="1">
    <location>
        <begin position="10"/>
        <end position="26"/>
    </location>
</feature>
<proteinExistence type="predicted"/>
<feature type="region of interest" description="Disordered" evidence="1">
    <location>
        <begin position="1"/>
        <end position="48"/>
    </location>
</feature>
<sequence>LNVVHIKVQKPGDRDRIGRPKTDPTRRSRPRLGRAGPSPDEPGVGGSAHYTGVYLIQAEFRPSPLRFQSGIGLDSAHDKVEADRPGSGRSKADRAGLGEPAEPSRAGPIRVQGPARLPGLGSGGPKPSQLG</sequence>
<dbReference type="AlphaFoldDB" id="A0A843W781"/>
<reference evidence="2" key="1">
    <citation type="submission" date="2017-07" db="EMBL/GenBank/DDBJ databases">
        <title>Taro Niue Genome Assembly and Annotation.</title>
        <authorList>
            <person name="Atibalentja N."/>
            <person name="Keating K."/>
            <person name="Fields C.J."/>
        </authorList>
    </citation>
    <scope>NUCLEOTIDE SEQUENCE</scope>
    <source>
        <strain evidence="2">Niue_2</strain>
        <tissue evidence="2">Leaf</tissue>
    </source>
</reference>
<name>A0A843W781_COLES</name>
<keyword evidence="3" id="KW-1185">Reference proteome</keyword>
<feature type="region of interest" description="Disordered" evidence="1">
    <location>
        <begin position="66"/>
        <end position="131"/>
    </location>
</feature>
<evidence type="ECO:0000313" key="2">
    <source>
        <dbReference type="EMBL" id="MQM02858.1"/>
    </source>
</evidence>
<protein>
    <submittedName>
        <fullName evidence="2">Uncharacterized protein</fullName>
    </submittedName>
</protein>